<feature type="non-terminal residue" evidence="2">
    <location>
        <position position="377"/>
    </location>
</feature>
<keyword evidence="3" id="KW-1185">Reference proteome</keyword>
<evidence type="ECO:0000313" key="3">
    <source>
        <dbReference type="Proteomes" id="UP000800041"/>
    </source>
</evidence>
<sequence>LWHHIVGPALGFVSSVTFMALDYMKPLFAIGIVLLILQAAFQSYISPLTGVFRVASSVCKVPGSSMLPFCPSGPISTSTSQATGPRPFDHLFNLQTGFQDVYATRDSTLAIKLKDGEAAVRDLRALVEFSELPSKIELQAEFEGYIKTASAASTETSRFVMKLQHALQMILSANKHSLREIKKIEGIEASRGMLSRAIEGIGNLVSSPRLSREQRLYEQYIRHTMEVEEEIHNLITMGSMLQAHFDTLTIHIDDIARYTAKDGVLINQDRDELLAQLWTRIGGNKRPRNQQERNLALLDDVTVLRRSAREFVNNTLTKLQEMSAHLEYMREHVATVSTVAQGVPLEEYIEQLEIGVDMLLEQTRKDMKGEAEGRARM</sequence>
<evidence type="ECO:0000313" key="2">
    <source>
        <dbReference type="EMBL" id="KAF1985555.1"/>
    </source>
</evidence>
<organism evidence="2 3">
    <name type="scientific">Aulographum hederae CBS 113979</name>
    <dbReference type="NCBI Taxonomy" id="1176131"/>
    <lineage>
        <taxon>Eukaryota</taxon>
        <taxon>Fungi</taxon>
        <taxon>Dikarya</taxon>
        <taxon>Ascomycota</taxon>
        <taxon>Pezizomycotina</taxon>
        <taxon>Dothideomycetes</taxon>
        <taxon>Pleosporomycetidae</taxon>
        <taxon>Aulographales</taxon>
        <taxon>Aulographaceae</taxon>
    </lineage>
</organism>
<name>A0A6G1GX95_9PEZI</name>
<dbReference type="OrthoDB" id="4179406at2759"/>
<dbReference type="Proteomes" id="UP000800041">
    <property type="component" value="Unassembled WGS sequence"/>
</dbReference>
<feature type="transmembrane region" description="Helical" evidence="1">
    <location>
        <begin position="27"/>
        <end position="45"/>
    </location>
</feature>
<gene>
    <name evidence="2" type="ORF">K402DRAFT_314917</name>
</gene>
<keyword evidence="1" id="KW-0812">Transmembrane</keyword>
<protein>
    <submittedName>
        <fullName evidence="2">Uncharacterized protein</fullName>
    </submittedName>
</protein>
<dbReference type="EMBL" id="ML977161">
    <property type="protein sequence ID" value="KAF1985555.1"/>
    <property type="molecule type" value="Genomic_DNA"/>
</dbReference>
<keyword evidence="1" id="KW-0472">Membrane</keyword>
<proteinExistence type="predicted"/>
<accession>A0A6G1GX95</accession>
<dbReference type="AlphaFoldDB" id="A0A6G1GX95"/>
<reference evidence="2" key="1">
    <citation type="journal article" date="2020" name="Stud. Mycol.">
        <title>101 Dothideomycetes genomes: a test case for predicting lifestyles and emergence of pathogens.</title>
        <authorList>
            <person name="Haridas S."/>
            <person name="Albert R."/>
            <person name="Binder M."/>
            <person name="Bloem J."/>
            <person name="Labutti K."/>
            <person name="Salamov A."/>
            <person name="Andreopoulos B."/>
            <person name="Baker S."/>
            <person name="Barry K."/>
            <person name="Bills G."/>
            <person name="Bluhm B."/>
            <person name="Cannon C."/>
            <person name="Castanera R."/>
            <person name="Culley D."/>
            <person name="Daum C."/>
            <person name="Ezra D."/>
            <person name="Gonzalez J."/>
            <person name="Henrissat B."/>
            <person name="Kuo A."/>
            <person name="Liang C."/>
            <person name="Lipzen A."/>
            <person name="Lutzoni F."/>
            <person name="Magnuson J."/>
            <person name="Mondo S."/>
            <person name="Nolan M."/>
            <person name="Ohm R."/>
            <person name="Pangilinan J."/>
            <person name="Park H.-J."/>
            <person name="Ramirez L."/>
            <person name="Alfaro M."/>
            <person name="Sun H."/>
            <person name="Tritt A."/>
            <person name="Yoshinaga Y."/>
            <person name="Zwiers L.-H."/>
            <person name="Turgeon B."/>
            <person name="Goodwin S."/>
            <person name="Spatafora J."/>
            <person name="Crous P."/>
            <person name="Grigoriev I."/>
        </authorList>
    </citation>
    <scope>NUCLEOTIDE SEQUENCE</scope>
    <source>
        <strain evidence="2">CBS 113979</strain>
    </source>
</reference>
<feature type="non-terminal residue" evidence="2">
    <location>
        <position position="1"/>
    </location>
</feature>
<keyword evidence="1" id="KW-1133">Transmembrane helix</keyword>
<evidence type="ECO:0000256" key="1">
    <source>
        <dbReference type="SAM" id="Phobius"/>
    </source>
</evidence>